<name>A0A1T4V4M7_9GAMM</name>
<dbReference type="PROSITE" id="PS50931">
    <property type="entry name" value="HTH_LYSR"/>
    <property type="match status" value="1"/>
</dbReference>
<dbReference type="Gene3D" id="1.10.10.10">
    <property type="entry name" value="Winged helix-like DNA-binding domain superfamily/Winged helix DNA-binding domain"/>
    <property type="match status" value="1"/>
</dbReference>
<evidence type="ECO:0000256" key="2">
    <source>
        <dbReference type="ARBA" id="ARBA00023015"/>
    </source>
</evidence>
<dbReference type="InterPro" id="IPR058163">
    <property type="entry name" value="LysR-type_TF_proteobact-type"/>
</dbReference>
<dbReference type="Proteomes" id="UP000190162">
    <property type="component" value="Unassembled WGS sequence"/>
</dbReference>
<reference evidence="7" key="1">
    <citation type="submission" date="2017-02" db="EMBL/GenBank/DDBJ databases">
        <authorList>
            <person name="Varghese N."/>
            <person name="Submissions S."/>
        </authorList>
    </citation>
    <scope>NUCLEOTIDE SEQUENCE [LARGE SCALE GENOMIC DNA]</scope>
    <source>
        <strain evidence="7">DSM 22720</strain>
    </source>
</reference>
<dbReference type="CDD" id="cd08422">
    <property type="entry name" value="PBP2_CrgA_like"/>
    <property type="match status" value="1"/>
</dbReference>
<dbReference type="SUPFAM" id="SSF46785">
    <property type="entry name" value="Winged helix' DNA-binding domain"/>
    <property type="match status" value="1"/>
</dbReference>
<dbReference type="PANTHER" id="PTHR30537">
    <property type="entry name" value="HTH-TYPE TRANSCRIPTIONAL REGULATOR"/>
    <property type="match status" value="1"/>
</dbReference>
<feature type="domain" description="HTH lysR-type" evidence="5">
    <location>
        <begin position="1"/>
        <end position="59"/>
    </location>
</feature>
<dbReference type="GO" id="GO:0006351">
    <property type="term" value="P:DNA-templated transcription"/>
    <property type="evidence" value="ECO:0007669"/>
    <property type="project" value="TreeGrafter"/>
</dbReference>
<evidence type="ECO:0000313" key="7">
    <source>
        <dbReference type="Proteomes" id="UP000190162"/>
    </source>
</evidence>
<dbReference type="InterPro" id="IPR036388">
    <property type="entry name" value="WH-like_DNA-bd_sf"/>
</dbReference>
<dbReference type="InterPro" id="IPR000847">
    <property type="entry name" value="LysR_HTH_N"/>
</dbReference>
<evidence type="ECO:0000256" key="4">
    <source>
        <dbReference type="ARBA" id="ARBA00023163"/>
    </source>
</evidence>
<dbReference type="SUPFAM" id="SSF53850">
    <property type="entry name" value="Periplasmic binding protein-like II"/>
    <property type="match status" value="1"/>
</dbReference>
<dbReference type="Gene3D" id="3.40.190.290">
    <property type="match status" value="1"/>
</dbReference>
<dbReference type="PANTHER" id="PTHR30537:SF68">
    <property type="entry name" value="TRANSCRIPTIONAL REGULATOR-RELATED"/>
    <property type="match status" value="1"/>
</dbReference>
<sequence length="298" mass="33409">MQDLNDMMVFLAVVESGSFTLAAERLNMPKANVSRKVSRLEKELDVILLERSTRAQHLTEAGQRYLAHCKRIHEEMALASAAVSEVQTQYKGGIKVGTSVTLGQLILKPSISAFLSQYPELTLDLDFVNDRVDLIERDFDMVIRVGMLDDSRLVGKKLGVATRSLYASNTYLGRRKCPQSLNEISDDDFLIMPRIAPANRLPLYNRGTQHVLKVAPRLRADDFATIKQAAMDGLGIAPLPDYMCVGERMSGALVKLCPEWGMEPVDIYALYPQHRSKIPKVRAFLDHIEQTFEKALSN</sequence>
<dbReference type="Pfam" id="PF00126">
    <property type="entry name" value="HTH_1"/>
    <property type="match status" value="1"/>
</dbReference>
<gene>
    <name evidence="6" type="ORF">SAMN02745132_03203</name>
</gene>
<evidence type="ECO:0000256" key="1">
    <source>
        <dbReference type="ARBA" id="ARBA00009437"/>
    </source>
</evidence>
<evidence type="ECO:0000256" key="3">
    <source>
        <dbReference type="ARBA" id="ARBA00023125"/>
    </source>
</evidence>
<keyword evidence="7" id="KW-1185">Reference proteome</keyword>
<keyword evidence="2" id="KW-0805">Transcription regulation</keyword>
<dbReference type="InterPro" id="IPR005119">
    <property type="entry name" value="LysR_subst-bd"/>
</dbReference>
<evidence type="ECO:0000313" key="6">
    <source>
        <dbReference type="EMBL" id="SKA59918.1"/>
    </source>
</evidence>
<keyword evidence="3" id="KW-0238">DNA-binding</keyword>
<organism evidence="6 7">
    <name type="scientific">Enterovibrio nigricans DSM 22720</name>
    <dbReference type="NCBI Taxonomy" id="1121868"/>
    <lineage>
        <taxon>Bacteria</taxon>
        <taxon>Pseudomonadati</taxon>
        <taxon>Pseudomonadota</taxon>
        <taxon>Gammaproteobacteria</taxon>
        <taxon>Vibrionales</taxon>
        <taxon>Vibrionaceae</taxon>
        <taxon>Enterovibrio</taxon>
    </lineage>
</organism>
<comment type="similarity">
    <text evidence="1">Belongs to the LysR transcriptional regulatory family.</text>
</comment>
<dbReference type="EMBL" id="FUXU01000047">
    <property type="protein sequence ID" value="SKA59918.1"/>
    <property type="molecule type" value="Genomic_DNA"/>
</dbReference>
<evidence type="ECO:0000259" key="5">
    <source>
        <dbReference type="PROSITE" id="PS50931"/>
    </source>
</evidence>
<proteinExistence type="inferred from homology"/>
<dbReference type="FunFam" id="1.10.10.10:FF:000001">
    <property type="entry name" value="LysR family transcriptional regulator"/>
    <property type="match status" value="1"/>
</dbReference>
<dbReference type="RefSeq" id="WP_198557042.1">
    <property type="nucleotide sequence ID" value="NZ_FUXU01000047.1"/>
</dbReference>
<dbReference type="GO" id="GO:0043565">
    <property type="term" value="F:sequence-specific DNA binding"/>
    <property type="evidence" value="ECO:0007669"/>
    <property type="project" value="TreeGrafter"/>
</dbReference>
<protein>
    <submittedName>
        <fullName evidence="6">Transcriptional regulator, LysR family</fullName>
    </submittedName>
</protein>
<dbReference type="AlphaFoldDB" id="A0A1T4V4M7"/>
<keyword evidence="4" id="KW-0804">Transcription</keyword>
<dbReference type="GO" id="GO:0003700">
    <property type="term" value="F:DNA-binding transcription factor activity"/>
    <property type="evidence" value="ECO:0007669"/>
    <property type="project" value="InterPro"/>
</dbReference>
<accession>A0A1T4V4M7</accession>
<dbReference type="Pfam" id="PF03466">
    <property type="entry name" value="LysR_substrate"/>
    <property type="match status" value="1"/>
</dbReference>
<dbReference type="InterPro" id="IPR036390">
    <property type="entry name" value="WH_DNA-bd_sf"/>
</dbReference>